<feature type="region of interest" description="Disordered" evidence="1">
    <location>
        <begin position="18"/>
        <end position="37"/>
    </location>
</feature>
<feature type="compositionally biased region" description="Polar residues" evidence="1">
    <location>
        <begin position="76"/>
        <end position="85"/>
    </location>
</feature>
<sequence>GYDSQVFNRQVFDCEELSSYESDDSVPTSPENDRYKSCDGYHAVPPYTGTFMSPKPDLVFNGVANASKSVPTVLNVESSTNQLSKDMSKTLRPDSPIIED</sequence>
<dbReference type="EMBL" id="BKCJ011058249">
    <property type="protein sequence ID" value="GFC76832.1"/>
    <property type="molecule type" value="Genomic_DNA"/>
</dbReference>
<dbReference type="AlphaFoldDB" id="A0A699QZ62"/>
<name>A0A699QZ62_TANCI</name>
<evidence type="ECO:0000313" key="2">
    <source>
        <dbReference type="EMBL" id="GFC76832.1"/>
    </source>
</evidence>
<organism evidence="2">
    <name type="scientific">Tanacetum cinerariifolium</name>
    <name type="common">Dalmatian daisy</name>
    <name type="synonym">Chrysanthemum cinerariifolium</name>
    <dbReference type="NCBI Taxonomy" id="118510"/>
    <lineage>
        <taxon>Eukaryota</taxon>
        <taxon>Viridiplantae</taxon>
        <taxon>Streptophyta</taxon>
        <taxon>Embryophyta</taxon>
        <taxon>Tracheophyta</taxon>
        <taxon>Spermatophyta</taxon>
        <taxon>Magnoliopsida</taxon>
        <taxon>eudicotyledons</taxon>
        <taxon>Gunneridae</taxon>
        <taxon>Pentapetalae</taxon>
        <taxon>asterids</taxon>
        <taxon>campanulids</taxon>
        <taxon>Asterales</taxon>
        <taxon>Asteraceae</taxon>
        <taxon>Asteroideae</taxon>
        <taxon>Anthemideae</taxon>
        <taxon>Anthemidinae</taxon>
        <taxon>Tanacetum</taxon>
    </lineage>
</organism>
<evidence type="ECO:0000256" key="1">
    <source>
        <dbReference type="SAM" id="MobiDB-lite"/>
    </source>
</evidence>
<reference evidence="2" key="1">
    <citation type="journal article" date="2019" name="Sci. Rep.">
        <title>Draft genome of Tanacetum cinerariifolium, the natural source of mosquito coil.</title>
        <authorList>
            <person name="Yamashiro T."/>
            <person name="Shiraishi A."/>
            <person name="Satake H."/>
            <person name="Nakayama K."/>
        </authorList>
    </citation>
    <scope>NUCLEOTIDE SEQUENCE</scope>
</reference>
<proteinExistence type="predicted"/>
<comment type="caution">
    <text evidence="2">The sequence shown here is derived from an EMBL/GenBank/DDBJ whole genome shotgun (WGS) entry which is preliminary data.</text>
</comment>
<feature type="non-terminal residue" evidence="2">
    <location>
        <position position="1"/>
    </location>
</feature>
<accession>A0A699QZ62</accession>
<feature type="region of interest" description="Disordered" evidence="1">
    <location>
        <begin position="76"/>
        <end position="100"/>
    </location>
</feature>
<gene>
    <name evidence="2" type="ORF">Tci_848802</name>
</gene>
<protein>
    <submittedName>
        <fullName evidence="2">Uncharacterized protein</fullName>
    </submittedName>
</protein>